<gene>
    <name evidence="7" type="ORF">BS1321_20735</name>
</gene>
<dbReference type="OrthoDB" id="9793390at2"/>
<organism evidence="7 8">
    <name type="scientific">Peribacillus simplex NBRC 15720 = DSM 1321</name>
    <dbReference type="NCBI Taxonomy" id="1349754"/>
    <lineage>
        <taxon>Bacteria</taxon>
        <taxon>Bacillati</taxon>
        <taxon>Bacillota</taxon>
        <taxon>Bacilli</taxon>
        <taxon>Bacillales</taxon>
        <taxon>Bacillaceae</taxon>
        <taxon>Peribacillus</taxon>
    </lineage>
</organism>
<comment type="subcellular location">
    <subcellularLocation>
        <location evidence="1">Membrane</location>
        <topology evidence="1">Multi-pass membrane protein</topology>
    </subcellularLocation>
</comment>
<dbReference type="EMBL" id="CP017704">
    <property type="protein sequence ID" value="ASS96122.1"/>
    <property type="molecule type" value="Genomic_DNA"/>
</dbReference>
<evidence type="ECO:0000256" key="2">
    <source>
        <dbReference type="ARBA" id="ARBA00009773"/>
    </source>
</evidence>
<feature type="transmembrane region" description="Helical" evidence="6">
    <location>
        <begin position="311"/>
        <end position="342"/>
    </location>
</feature>
<feature type="transmembrane region" description="Helical" evidence="6">
    <location>
        <begin position="219"/>
        <end position="236"/>
    </location>
</feature>
<accession>A0A223ELI3</accession>
<feature type="transmembrane region" description="Helical" evidence="6">
    <location>
        <begin position="7"/>
        <end position="25"/>
    </location>
</feature>
<dbReference type="InterPro" id="IPR002549">
    <property type="entry name" value="AI-2E-like"/>
</dbReference>
<reference evidence="7 8" key="1">
    <citation type="submission" date="2016-10" db="EMBL/GenBank/DDBJ databases">
        <title>The whole genome sequencing and assembly of Bacillus simplex DSM 1321 strain.</title>
        <authorList>
            <person name="Park M.-K."/>
            <person name="Lee Y.-J."/>
            <person name="Yi H."/>
            <person name="Bahn Y.-S."/>
            <person name="Kim J.F."/>
            <person name="Lee D.-W."/>
        </authorList>
    </citation>
    <scope>NUCLEOTIDE SEQUENCE [LARGE SCALE GENOMIC DNA]</scope>
    <source>
        <strain evidence="7 8">DSM 1321</strain>
    </source>
</reference>
<keyword evidence="3 6" id="KW-0812">Transmembrane</keyword>
<feature type="transmembrane region" description="Helical" evidence="6">
    <location>
        <begin position="67"/>
        <end position="89"/>
    </location>
</feature>
<evidence type="ECO:0000313" key="8">
    <source>
        <dbReference type="Proteomes" id="UP000214618"/>
    </source>
</evidence>
<keyword evidence="5 6" id="KW-0472">Membrane</keyword>
<dbReference type="PANTHER" id="PTHR21716:SF15">
    <property type="entry name" value="TRANSPORT PROTEIN YRRI-RELATED"/>
    <property type="match status" value="1"/>
</dbReference>
<proteinExistence type="inferred from homology"/>
<feature type="transmembrane region" description="Helical" evidence="6">
    <location>
        <begin position="156"/>
        <end position="178"/>
    </location>
</feature>
<dbReference type="Proteomes" id="UP000214618">
    <property type="component" value="Chromosome"/>
</dbReference>
<name>A0A223ELI3_9BACI</name>
<sequence length="358" mass="40592">MSIRLKWFYRLGFLLLLFFVIYIFMKLKPLWGPAFTVCVTVLLPFLIGAFISYLLHPVVEYLNEKGMRRWLSITIIYLLFFGGIGYAVYKGIPVMVSQVRELSESVPELVEQYQGRIDKLNHQTAAWPFGIHERFEEGVTLFENWLKRIPEKAMEYAMKMFDFIILIALIPFIAFYILKDFTVLKKMAWYMTPKKWRKQGRAFVRDVDASLGGYIRGQIIVCVVIGLISSLLFWVVGMQYPLLLGAIIGITNVIPYFGPIIGAIPAVIIAATMSVKMVLIIAVIVLVLQFLEGNILSPLIVGKSLHMHPLFIMLALLAGGEIGGIAGMVLSIPILAVLKVFVLHARVHFRKKPPLIDK</sequence>
<dbReference type="Pfam" id="PF01594">
    <property type="entry name" value="AI-2E_transport"/>
    <property type="match status" value="1"/>
</dbReference>
<dbReference type="GO" id="GO:0016020">
    <property type="term" value="C:membrane"/>
    <property type="evidence" value="ECO:0007669"/>
    <property type="project" value="UniProtKB-SubCell"/>
</dbReference>
<feature type="transmembrane region" description="Helical" evidence="6">
    <location>
        <begin position="242"/>
        <end position="261"/>
    </location>
</feature>
<dbReference type="AlphaFoldDB" id="A0A223ELI3"/>
<evidence type="ECO:0000256" key="4">
    <source>
        <dbReference type="ARBA" id="ARBA00022989"/>
    </source>
</evidence>
<protein>
    <submittedName>
        <fullName evidence="7">AI-2E family transporter</fullName>
    </submittedName>
</protein>
<evidence type="ECO:0000313" key="7">
    <source>
        <dbReference type="EMBL" id="ASS96122.1"/>
    </source>
</evidence>
<keyword evidence="4 6" id="KW-1133">Transmembrane helix</keyword>
<comment type="similarity">
    <text evidence="2">Belongs to the autoinducer-2 exporter (AI-2E) (TC 2.A.86) family.</text>
</comment>
<feature type="transmembrane region" description="Helical" evidence="6">
    <location>
        <begin position="31"/>
        <end position="55"/>
    </location>
</feature>
<evidence type="ECO:0000256" key="1">
    <source>
        <dbReference type="ARBA" id="ARBA00004141"/>
    </source>
</evidence>
<dbReference type="GO" id="GO:0055085">
    <property type="term" value="P:transmembrane transport"/>
    <property type="evidence" value="ECO:0007669"/>
    <property type="project" value="TreeGrafter"/>
</dbReference>
<evidence type="ECO:0000256" key="5">
    <source>
        <dbReference type="ARBA" id="ARBA00023136"/>
    </source>
</evidence>
<dbReference type="RefSeq" id="WP_063232959.1">
    <property type="nucleotide sequence ID" value="NZ_BCVO01000005.1"/>
</dbReference>
<evidence type="ECO:0000256" key="6">
    <source>
        <dbReference type="SAM" id="Phobius"/>
    </source>
</evidence>
<evidence type="ECO:0000256" key="3">
    <source>
        <dbReference type="ARBA" id="ARBA00022692"/>
    </source>
</evidence>
<feature type="transmembrane region" description="Helical" evidence="6">
    <location>
        <begin position="268"/>
        <end position="291"/>
    </location>
</feature>
<dbReference type="GeneID" id="56475198"/>
<dbReference type="PANTHER" id="PTHR21716">
    <property type="entry name" value="TRANSMEMBRANE PROTEIN"/>
    <property type="match status" value="1"/>
</dbReference>